<evidence type="ECO:0008006" key="3">
    <source>
        <dbReference type="Google" id="ProtNLM"/>
    </source>
</evidence>
<organism evidence="2">
    <name type="scientific">Cacopsylla melanoneura</name>
    <dbReference type="NCBI Taxonomy" id="428564"/>
    <lineage>
        <taxon>Eukaryota</taxon>
        <taxon>Metazoa</taxon>
        <taxon>Ecdysozoa</taxon>
        <taxon>Arthropoda</taxon>
        <taxon>Hexapoda</taxon>
        <taxon>Insecta</taxon>
        <taxon>Pterygota</taxon>
        <taxon>Neoptera</taxon>
        <taxon>Paraneoptera</taxon>
        <taxon>Hemiptera</taxon>
        <taxon>Sternorrhyncha</taxon>
        <taxon>Psylloidea</taxon>
        <taxon>Psyllidae</taxon>
        <taxon>Psyllinae</taxon>
        <taxon>Cacopsylla</taxon>
    </lineage>
</organism>
<protein>
    <recommendedName>
        <fullName evidence="3">Transmembrane protein</fullName>
    </recommendedName>
</protein>
<feature type="transmembrane region" description="Helical" evidence="1">
    <location>
        <begin position="75"/>
        <end position="97"/>
    </location>
</feature>
<name>A0A8D8UD54_9HEMI</name>
<evidence type="ECO:0000256" key="1">
    <source>
        <dbReference type="SAM" id="Phobius"/>
    </source>
</evidence>
<evidence type="ECO:0000313" key="2">
    <source>
        <dbReference type="EMBL" id="CAG6703868.1"/>
    </source>
</evidence>
<keyword evidence="1" id="KW-0812">Transmembrane</keyword>
<dbReference type="AlphaFoldDB" id="A0A8D8UD54"/>
<feature type="transmembrane region" description="Helical" evidence="1">
    <location>
        <begin position="42"/>
        <end position="63"/>
    </location>
</feature>
<dbReference type="EMBL" id="HBUF01341232">
    <property type="protein sequence ID" value="CAG6703868.1"/>
    <property type="molecule type" value="Transcribed_RNA"/>
</dbReference>
<sequence length="120" mass="13561">MAELEFTLTNGAAEAEEVAEAAGAPAAKVLPNFLVHWNRVPFIINCLFLGKLWVLILQVFELLALNLKGFEFKTFVFMPLLVPFIMWTVETAIVLAFDLFCISRRACFTYASKSYVLFSM</sequence>
<accession>A0A8D8UD54</accession>
<keyword evidence="1" id="KW-0472">Membrane</keyword>
<proteinExistence type="predicted"/>
<reference evidence="2" key="1">
    <citation type="submission" date="2021-05" db="EMBL/GenBank/DDBJ databases">
        <authorList>
            <person name="Alioto T."/>
            <person name="Alioto T."/>
            <person name="Gomez Garrido J."/>
        </authorList>
    </citation>
    <scope>NUCLEOTIDE SEQUENCE</scope>
</reference>
<keyword evidence="1" id="KW-1133">Transmembrane helix</keyword>